<sequence length="94" mass="10514">MPSLSPPSNSAPRAQQARASARVTSSLVTRRKQRSTLWGILEIFWLSATYVRAPRCMKYTSDRRRSFCFYTRTASHFRDCGLAALTGPDTGGIN</sequence>
<protein>
    <submittedName>
        <fullName evidence="2">Uncharacterized protein</fullName>
    </submittedName>
</protein>
<gene>
    <name evidence="2" type="ORF">OE88DRAFT_897925</name>
</gene>
<dbReference type="EMBL" id="ML213529">
    <property type="protein sequence ID" value="TFK46508.1"/>
    <property type="molecule type" value="Genomic_DNA"/>
</dbReference>
<feature type="region of interest" description="Disordered" evidence="1">
    <location>
        <begin position="1"/>
        <end position="25"/>
    </location>
</feature>
<organism evidence="2 3">
    <name type="scientific">Heliocybe sulcata</name>
    <dbReference type="NCBI Taxonomy" id="5364"/>
    <lineage>
        <taxon>Eukaryota</taxon>
        <taxon>Fungi</taxon>
        <taxon>Dikarya</taxon>
        <taxon>Basidiomycota</taxon>
        <taxon>Agaricomycotina</taxon>
        <taxon>Agaricomycetes</taxon>
        <taxon>Gloeophyllales</taxon>
        <taxon>Gloeophyllaceae</taxon>
        <taxon>Heliocybe</taxon>
    </lineage>
</organism>
<accession>A0A5C3MRX7</accession>
<feature type="compositionally biased region" description="Low complexity" evidence="1">
    <location>
        <begin position="8"/>
        <end position="25"/>
    </location>
</feature>
<evidence type="ECO:0000256" key="1">
    <source>
        <dbReference type="SAM" id="MobiDB-lite"/>
    </source>
</evidence>
<reference evidence="2 3" key="1">
    <citation type="journal article" date="2019" name="Nat. Ecol. Evol.">
        <title>Megaphylogeny resolves global patterns of mushroom evolution.</title>
        <authorList>
            <person name="Varga T."/>
            <person name="Krizsan K."/>
            <person name="Foldi C."/>
            <person name="Dima B."/>
            <person name="Sanchez-Garcia M."/>
            <person name="Sanchez-Ramirez S."/>
            <person name="Szollosi G.J."/>
            <person name="Szarkandi J.G."/>
            <person name="Papp V."/>
            <person name="Albert L."/>
            <person name="Andreopoulos W."/>
            <person name="Angelini C."/>
            <person name="Antonin V."/>
            <person name="Barry K.W."/>
            <person name="Bougher N.L."/>
            <person name="Buchanan P."/>
            <person name="Buyck B."/>
            <person name="Bense V."/>
            <person name="Catcheside P."/>
            <person name="Chovatia M."/>
            <person name="Cooper J."/>
            <person name="Damon W."/>
            <person name="Desjardin D."/>
            <person name="Finy P."/>
            <person name="Geml J."/>
            <person name="Haridas S."/>
            <person name="Hughes K."/>
            <person name="Justo A."/>
            <person name="Karasinski D."/>
            <person name="Kautmanova I."/>
            <person name="Kiss B."/>
            <person name="Kocsube S."/>
            <person name="Kotiranta H."/>
            <person name="LaButti K.M."/>
            <person name="Lechner B.E."/>
            <person name="Liimatainen K."/>
            <person name="Lipzen A."/>
            <person name="Lukacs Z."/>
            <person name="Mihaltcheva S."/>
            <person name="Morgado L.N."/>
            <person name="Niskanen T."/>
            <person name="Noordeloos M.E."/>
            <person name="Ohm R.A."/>
            <person name="Ortiz-Santana B."/>
            <person name="Ovrebo C."/>
            <person name="Racz N."/>
            <person name="Riley R."/>
            <person name="Savchenko A."/>
            <person name="Shiryaev A."/>
            <person name="Soop K."/>
            <person name="Spirin V."/>
            <person name="Szebenyi C."/>
            <person name="Tomsovsky M."/>
            <person name="Tulloss R.E."/>
            <person name="Uehling J."/>
            <person name="Grigoriev I.V."/>
            <person name="Vagvolgyi C."/>
            <person name="Papp T."/>
            <person name="Martin F.M."/>
            <person name="Miettinen O."/>
            <person name="Hibbett D.S."/>
            <person name="Nagy L.G."/>
        </authorList>
    </citation>
    <scope>NUCLEOTIDE SEQUENCE [LARGE SCALE GENOMIC DNA]</scope>
    <source>
        <strain evidence="2 3">OMC1185</strain>
    </source>
</reference>
<dbReference type="Proteomes" id="UP000305948">
    <property type="component" value="Unassembled WGS sequence"/>
</dbReference>
<evidence type="ECO:0000313" key="3">
    <source>
        <dbReference type="Proteomes" id="UP000305948"/>
    </source>
</evidence>
<proteinExistence type="predicted"/>
<keyword evidence="3" id="KW-1185">Reference proteome</keyword>
<evidence type="ECO:0000313" key="2">
    <source>
        <dbReference type="EMBL" id="TFK46508.1"/>
    </source>
</evidence>
<dbReference type="AlphaFoldDB" id="A0A5C3MRX7"/>
<name>A0A5C3MRX7_9AGAM</name>